<dbReference type="NCBIfam" id="TIGR02095">
    <property type="entry name" value="glgA"/>
    <property type="match status" value="1"/>
</dbReference>
<dbReference type="CDD" id="cd03791">
    <property type="entry name" value="GT5_Glycogen_synthase_DULL1-like"/>
    <property type="match status" value="1"/>
</dbReference>
<comment type="similarity">
    <text evidence="4 8">Belongs to the glycosyltransferase 1 family. Bacterial/plant glycogen synthase subfamily.</text>
</comment>
<dbReference type="SUPFAM" id="SSF53756">
    <property type="entry name" value="UDP-Glycosyltransferase/glycogen phosphorylase"/>
    <property type="match status" value="1"/>
</dbReference>
<evidence type="ECO:0000259" key="10">
    <source>
        <dbReference type="Pfam" id="PF08323"/>
    </source>
</evidence>
<feature type="domain" description="Starch synthase catalytic" evidence="10">
    <location>
        <begin position="11"/>
        <end position="247"/>
    </location>
</feature>
<dbReference type="Proteomes" id="UP000601990">
    <property type="component" value="Unassembled WGS sequence"/>
</dbReference>
<evidence type="ECO:0000256" key="4">
    <source>
        <dbReference type="ARBA" id="ARBA00010281"/>
    </source>
</evidence>
<comment type="caution">
    <text evidence="11">The sequence shown here is derived from an EMBL/GenBank/DDBJ whole genome shotgun (WGS) entry which is preliminary data.</text>
</comment>
<evidence type="ECO:0000313" key="11">
    <source>
        <dbReference type="EMBL" id="NMF93378.1"/>
    </source>
</evidence>
<evidence type="ECO:0000256" key="6">
    <source>
        <dbReference type="ARBA" id="ARBA00022679"/>
    </source>
</evidence>
<keyword evidence="5 8" id="KW-0328">Glycosyltransferase</keyword>
<dbReference type="EMBL" id="WTVH01000013">
    <property type="protein sequence ID" value="NMF93378.1"/>
    <property type="molecule type" value="Genomic_DNA"/>
</dbReference>
<organism evidence="11 12">
    <name type="scientific">Aromatoleum buckelii</name>
    <dbReference type="NCBI Taxonomy" id="200254"/>
    <lineage>
        <taxon>Bacteria</taxon>
        <taxon>Pseudomonadati</taxon>
        <taxon>Pseudomonadota</taxon>
        <taxon>Betaproteobacteria</taxon>
        <taxon>Rhodocyclales</taxon>
        <taxon>Rhodocyclaceae</taxon>
        <taxon>Aromatoleum</taxon>
    </lineage>
</organism>
<proteinExistence type="inferred from homology"/>
<feature type="binding site" evidence="8">
    <location>
        <position position="24"/>
    </location>
    <ligand>
        <name>ADP-alpha-D-glucose</name>
        <dbReference type="ChEBI" id="CHEBI:57498"/>
    </ligand>
</feature>
<dbReference type="Pfam" id="PF08323">
    <property type="entry name" value="Glyco_transf_5"/>
    <property type="match status" value="1"/>
</dbReference>
<evidence type="ECO:0000256" key="3">
    <source>
        <dbReference type="ARBA" id="ARBA00004964"/>
    </source>
</evidence>
<protein>
    <recommendedName>
        <fullName evidence="8">Glycogen synthase</fullName>
        <ecNumber evidence="8">2.4.1.21</ecNumber>
    </recommendedName>
    <alternativeName>
        <fullName evidence="8">Starch [bacterial glycogen] synthase</fullName>
    </alternativeName>
</protein>
<dbReference type="RefSeq" id="WP_169198655.1">
    <property type="nucleotide sequence ID" value="NZ_WTVH02000010.1"/>
</dbReference>
<dbReference type="PANTHER" id="PTHR45825:SF11">
    <property type="entry name" value="ALPHA AMYLASE DOMAIN-CONTAINING PROTEIN"/>
    <property type="match status" value="1"/>
</dbReference>
<evidence type="ECO:0000259" key="9">
    <source>
        <dbReference type="Pfam" id="PF00534"/>
    </source>
</evidence>
<sequence>MSAIRKAARLRVLFVTPECAPWAKTGGLGDVSASLPAALAALGLDVCVLLPGYPSVRQAARNARKVADIRSAHGLPSARLLRGRLPSGVPALVLDCPSLYRREGGPYQDGDGVDYSDNALRFGLLSHVAARLASAASPLVWRADILHCNDWPTALAPAYLKLGLPGAAPSLVVVHNLAFQGIFPLDVAERLGLPPESLKSEGVEYWGKLSFLKAGLYYADRIVAVSPTYAHEIRTEAHGCGMQGLVETRANRLAGILNGIDMDAWNPRTDPHLDTNYDADTLEDKAPNKRALQAELGLAADDDALLLGMVSRLTDQKGIDLVLDALPELLARPVQLALLGGGDARFEQAWRERAAATPERIAAVIGFDERLAHRIEAGADAFVMPSRFEPCGLNQMYSQRYGTPPIVRATGGLVDSVGDFSVDGLHRGEASGFLFADATPAALVEAVDRALKVFADRVAWRTLCRNGMARDFSWGGSAGRYARLYVAMRAVAAA</sequence>
<keyword evidence="7 8" id="KW-0320">Glycogen biosynthesis</keyword>
<evidence type="ECO:0000256" key="7">
    <source>
        <dbReference type="ARBA" id="ARBA00023056"/>
    </source>
</evidence>
<evidence type="ECO:0000256" key="5">
    <source>
        <dbReference type="ARBA" id="ARBA00022676"/>
    </source>
</evidence>
<gene>
    <name evidence="8 11" type="primary">glgA</name>
    <name evidence="11" type="ORF">GO608_08555</name>
</gene>
<evidence type="ECO:0000256" key="2">
    <source>
        <dbReference type="ARBA" id="ARBA00002764"/>
    </source>
</evidence>
<dbReference type="GO" id="GO:0009011">
    <property type="term" value="F:alpha-1,4-glucan glucosyltransferase (ADP-glucose donor) activity"/>
    <property type="evidence" value="ECO:0007669"/>
    <property type="project" value="UniProtKB-EC"/>
</dbReference>
<dbReference type="InterPro" id="IPR011835">
    <property type="entry name" value="GS/SS"/>
</dbReference>
<comment type="function">
    <text evidence="2 8">Synthesizes alpha-1,4-glucan chains using ADP-glucose.</text>
</comment>
<evidence type="ECO:0000256" key="8">
    <source>
        <dbReference type="HAMAP-Rule" id="MF_00484"/>
    </source>
</evidence>
<dbReference type="Gene3D" id="3.40.50.2000">
    <property type="entry name" value="Glycogen Phosphorylase B"/>
    <property type="match status" value="2"/>
</dbReference>
<evidence type="ECO:0000256" key="1">
    <source>
        <dbReference type="ARBA" id="ARBA00001478"/>
    </source>
</evidence>
<dbReference type="InterPro" id="IPR013534">
    <property type="entry name" value="Starch_synth_cat_dom"/>
</dbReference>
<reference evidence="11" key="1">
    <citation type="submission" date="2019-12" db="EMBL/GenBank/DDBJ databases">
        <title>Comparative genomics gives insights into the taxonomy of the Azoarcus-Aromatoleum group and reveals separate origins of nif in the plant-associated Azoarcus and non-plant-associated Aromatoleum sub-groups.</title>
        <authorList>
            <person name="Lafos M."/>
            <person name="Maluk M."/>
            <person name="Batista M."/>
            <person name="Junghare M."/>
            <person name="Carmona M."/>
            <person name="Faoro H."/>
            <person name="Cruz L.M."/>
            <person name="Battistoni F."/>
            <person name="De Souza E."/>
            <person name="Pedrosa F."/>
            <person name="Chen W.-M."/>
            <person name="Poole P.S."/>
            <person name="Dixon R.A."/>
            <person name="James E.K."/>
        </authorList>
    </citation>
    <scope>NUCLEOTIDE SEQUENCE</scope>
    <source>
        <strain evidence="11">U120</strain>
    </source>
</reference>
<dbReference type="HAMAP" id="MF_00484">
    <property type="entry name" value="Glycogen_synth"/>
    <property type="match status" value="1"/>
</dbReference>
<dbReference type="EC" id="2.4.1.21" evidence="8"/>
<keyword evidence="12" id="KW-1185">Reference proteome</keyword>
<comment type="catalytic activity">
    <reaction evidence="1 8">
        <text>[(1-&gt;4)-alpha-D-glucosyl](n) + ADP-alpha-D-glucose = [(1-&gt;4)-alpha-D-glucosyl](n+1) + ADP + H(+)</text>
        <dbReference type="Rhea" id="RHEA:18189"/>
        <dbReference type="Rhea" id="RHEA-COMP:9584"/>
        <dbReference type="Rhea" id="RHEA-COMP:9587"/>
        <dbReference type="ChEBI" id="CHEBI:15378"/>
        <dbReference type="ChEBI" id="CHEBI:15444"/>
        <dbReference type="ChEBI" id="CHEBI:57498"/>
        <dbReference type="ChEBI" id="CHEBI:456216"/>
        <dbReference type="EC" id="2.4.1.21"/>
    </reaction>
</comment>
<feature type="domain" description="Glycosyl transferase family 1" evidence="9">
    <location>
        <begin position="300"/>
        <end position="452"/>
    </location>
</feature>
<evidence type="ECO:0000313" key="12">
    <source>
        <dbReference type="Proteomes" id="UP000601990"/>
    </source>
</evidence>
<dbReference type="InterPro" id="IPR001296">
    <property type="entry name" value="Glyco_trans_1"/>
</dbReference>
<name>A0ABX1MZX0_9RHOO</name>
<keyword evidence="6 8" id="KW-0808">Transferase</keyword>
<accession>A0ABX1MZX0</accession>
<dbReference type="NCBIfam" id="NF001899">
    <property type="entry name" value="PRK00654.1-2"/>
    <property type="match status" value="1"/>
</dbReference>
<dbReference type="PANTHER" id="PTHR45825">
    <property type="entry name" value="GRANULE-BOUND STARCH SYNTHASE 1, CHLOROPLASTIC/AMYLOPLASTIC"/>
    <property type="match status" value="1"/>
</dbReference>
<dbReference type="Pfam" id="PF00534">
    <property type="entry name" value="Glycos_transf_1"/>
    <property type="match status" value="1"/>
</dbReference>
<comment type="pathway">
    <text evidence="3 8">Glycan biosynthesis; glycogen biosynthesis.</text>
</comment>